<evidence type="ECO:0000313" key="5">
    <source>
        <dbReference type="Proteomes" id="UP000077275"/>
    </source>
</evidence>
<dbReference type="GO" id="GO:0035447">
    <property type="term" value="F:mycothiol synthase activity"/>
    <property type="evidence" value="ECO:0007669"/>
    <property type="project" value="UniProtKB-EC"/>
</dbReference>
<keyword evidence="5" id="KW-1185">Reference proteome</keyword>
<dbReference type="STRING" id="47311.MBCUT_16460"/>
<dbReference type="PATRIC" id="fig|47311.3.peg.1792"/>
<dbReference type="Proteomes" id="UP000077275">
    <property type="component" value="Unassembled WGS sequence"/>
</dbReference>
<dbReference type="RefSeq" id="WP_067260200.1">
    <property type="nucleotide sequence ID" value="NZ_LWMW01000126.1"/>
</dbReference>
<comment type="caution">
    <text evidence="4">The sequence shown here is derived from an EMBL/GenBank/DDBJ whole genome shotgun (WGS) entry which is preliminary data.</text>
</comment>
<dbReference type="SUPFAM" id="SSF55729">
    <property type="entry name" value="Acyl-CoA N-acyltransferases (Nat)"/>
    <property type="match status" value="1"/>
</dbReference>
<dbReference type="OrthoDB" id="43754at2157"/>
<dbReference type="GO" id="GO:0031415">
    <property type="term" value="C:NatA complex"/>
    <property type="evidence" value="ECO:0007669"/>
    <property type="project" value="InterPro"/>
</dbReference>
<dbReference type="EC" id="2.3.1.189" evidence="4"/>
<evidence type="ECO:0000256" key="1">
    <source>
        <dbReference type="ARBA" id="ARBA00022679"/>
    </source>
</evidence>
<dbReference type="PROSITE" id="PS51186">
    <property type="entry name" value="GNAT"/>
    <property type="match status" value="1"/>
</dbReference>
<accession>A0A166D4A5</accession>
<dbReference type="InterPro" id="IPR017255">
    <property type="entry name" value="AcTrfase_GNAT_prd"/>
</dbReference>
<dbReference type="InterPro" id="IPR045047">
    <property type="entry name" value="Ard1-like"/>
</dbReference>
<gene>
    <name evidence="4" type="primary">mshD_2</name>
    <name evidence="4" type="ORF">MBCUT_16460</name>
</gene>
<keyword evidence="1 4" id="KW-0808">Transferase</keyword>
<protein>
    <submittedName>
        <fullName evidence="4">Mycothiol acetyltransferase</fullName>
        <ecNumber evidence="4">2.3.1.189</ecNumber>
    </submittedName>
</protein>
<dbReference type="InterPro" id="IPR016181">
    <property type="entry name" value="Acyl_CoA_acyltransferase"/>
</dbReference>
<dbReference type="AlphaFoldDB" id="A0A166D4A5"/>
<proteinExistence type="predicted"/>
<name>A0A166D4A5_9EURY</name>
<dbReference type="Gene3D" id="3.40.630.30">
    <property type="match status" value="1"/>
</dbReference>
<feature type="domain" description="N-acetyltransferase" evidence="3">
    <location>
        <begin position="1"/>
        <end position="144"/>
    </location>
</feature>
<evidence type="ECO:0000256" key="2">
    <source>
        <dbReference type="ARBA" id="ARBA00023315"/>
    </source>
</evidence>
<keyword evidence="2 4" id="KW-0012">Acyltransferase</keyword>
<evidence type="ECO:0000313" key="4">
    <source>
        <dbReference type="EMBL" id="KZX15192.1"/>
    </source>
</evidence>
<dbReference type="PANTHER" id="PTHR23091:SF4">
    <property type="entry name" value="N-TERMINAL AMINO-ACID N(ALPHA)-ACETYLTRANSFERASE NATA"/>
    <property type="match status" value="1"/>
</dbReference>
<dbReference type="Pfam" id="PF00583">
    <property type="entry name" value="Acetyltransf_1"/>
    <property type="match status" value="1"/>
</dbReference>
<dbReference type="PIRSF" id="PIRSF037663">
    <property type="entry name" value="Acetyltransf_GNAT_prd"/>
    <property type="match status" value="1"/>
</dbReference>
<organism evidence="4 5">
    <name type="scientific">Methanobrevibacter cuticularis</name>
    <dbReference type="NCBI Taxonomy" id="47311"/>
    <lineage>
        <taxon>Archaea</taxon>
        <taxon>Methanobacteriati</taxon>
        <taxon>Methanobacteriota</taxon>
        <taxon>Methanomada group</taxon>
        <taxon>Methanobacteria</taxon>
        <taxon>Methanobacteriales</taxon>
        <taxon>Methanobacteriaceae</taxon>
        <taxon>Methanobrevibacter</taxon>
    </lineage>
</organism>
<sequence length="144" mass="17004">MIIREFRPFDLRRVHEIEKMSFSEPYEIEILKQLFDMGSGFLVAQQKNLIVGYIIFWAIEEDQGHIISLAVDPKYKRLKVGSQLLKTTIDIFKNFNIFKISLEVKSQNKEAITFYKSLGFKCREKISNYYEDGSDAYKLYLNLL</sequence>
<reference evidence="4 5" key="1">
    <citation type="submission" date="2016-04" db="EMBL/GenBank/DDBJ databases">
        <title>Genome sequence of Methanobrevibacter cuticularis DSM 11139.</title>
        <authorList>
            <person name="Poehlein A."/>
            <person name="Seedorf H."/>
            <person name="Daniel R."/>
        </authorList>
    </citation>
    <scope>NUCLEOTIDE SEQUENCE [LARGE SCALE GENOMIC DNA]</scope>
    <source>
        <strain evidence="4 5">DSM 11139</strain>
    </source>
</reference>
<dbReference type="NCBIfam" id="TIGR01575">
    <property type="entry name" value="rimI"/>
    <property type="match status" value="1"/>
</dbReference>
<dbReference type="GO" id="GO:0004596">
    <property type="term" value="F:protein-N-terminal amino-acid acetyltransferase activity"/>
    <property type="evidence" value="ECO:0007669"/>
    <property type="project" value="InterPro"/>
</dbReference>
<dbReference type="CDD" id="cd04301">
    <property type="entry name" value="NAT_SF"/>
    <property type="match status" value="1"/>
</dbReference>
<dbReference type="InterPro" id="IPR000182">
    <property type="entry name" value="GNAT_dom"/>
</dbReference>
<evidence type="ECO:0000259" key="3">
    <source>
        <dbReference type="PROSITE" id="PS51186"/>
    </source>
</evidence>
<dbReference type="PANTHER" id="PTHR23091">
    <property type="entry name" value="N-TERMINAL ACETYLTRANSFERASE"/>
    <property type="match status" value="1"/>
</dbReference>
<dbReference type="EMBL" id="LWMW01000126">
    <property type="protein sequence ID" value="KZX15192.1"/>
    <property type="molecule type" value="Genomic_DNA"/>
</dbReference>
<dbReference type="InterPro" id="IPR006464">
    <property type="entry name" value="AcTrfase_RimI/Ard1"/>
</dbReference>